<reference evidence="3 4" key="1">
    <citation type="submission" date="2019-11" db="EMBL/GenBank/DDBJ databases">
        <title>Comparative genomics of hydrocarbon-degrading Desulfosarcina strains.</title>
        <authorList>
            <person name="Watanabe M."/>
            <person name="Kojima H."/>
            <person name="Fukui M."/>
        </authorList>
    </citation>
    <scope>NUCLEOTIDE SEQUENCE [LARGE SCALE GENOMIC DNA]</scope>
    <source>
        <strain evidence="3 4">28bB2T</strain>
    </source>
</reference>
<name>A0A5K7ZSP3_9BACT</name>
<dbReference type="SUPFAM" id="SSF53649">
    <property type="entry name" value="Alkaline phosphatase-like"/>
    <property type="match status" value="1"/>
</dbReference>
<dbReference type="Gene3D" id="3.30.1120.10">
    <property type="match status" value="1"/>
</dbReference>
<dbReference type="Pfam" id="PF00884">
    <property type="entry name" value="Sulfatase"/>
    <property type="match status" value="1"/>
</dbReference>
<dbReference type="AlphaFoldDB" id="A0A5K7ZSP3"/>
<comment type="similarity">
    <text evidence="1">Belongs to the sulfatase family.</text>
</comment>
<proteinExistence type="inferred from homology"/>
<dbReference type="InterPro" id="IPR050738">
    <property type="entry name" value="Sulfatase"/>
</dbReference>
<dbReference type="InterPro" id="IPR017850">
    <property type="entry name" value="Alkaline_phosphatase_core_sf"/>
</dbReference>
<dbReference type="InterPro" id="IPR000917">
    <property type="entry name" value="Sulfatase_N"/>
</dbReference>
<feature type="domain" description="Sulfatase N-terminal" evidence="2">
    <location>
        <begin position="73"/>
        <end position="485"/>
    </location>
</feature>
<evidence type="ECO:0000256" key="1">
    <source>
        <dbReference type="ARBA" id="ARBA00008779"/>
    </source>
</evidence>
<dbReference type="PANTHER" id="PTHR42693:SF43">
    <property type="entry name" value="BLL2667 PROTEIN"/>
    <property type="match status" value="1"/>
</dbReference>
<protein>
    <submittedName>
        <fullName evidence="3">Arylsulfatase</fullName>
    </submittedName>
</protein>
<dbReference type="KEGG" id="dov:DSCO28_37970"/>
<evidence type="ECO:0000259" key="2">
    <source>
        <dbReference type="Pfam" id="PF00884"/>
    </source>
</evidence>
<dbReference type="Gene3D" id="3.40.720.10">
    <property type="entry name" value="Alkaline Phosphatase, subunit A"/>
    <property type="match status" value="1"/>
</dbReference>
<dbReference type="CDD" id="cd16025">
    <property type="entry name" value="PAS_like"/>
    <property type="match status" value="1"/>
</dbReference>
<sequence length="789" mass="87845">MMIIELFKVIFFLFFLTISAVVPPLFAQQAQTDSLDRTILPIPEPVFRGRIGITPADSEKDFPRQVEPPEGAPNVVIIMTDDVGFSASETFGGPIPTPAFDRVAKAGIYYNAFHTTAQCSPTRAALLTGRNHHTAGTGSVMEQGIGYPGYNTLVSKKLAGIGQILKYNGYNTAWFGKDHNVPDWQNSQVGPYDLWPTGLGFEYFYGFLGGDANQWSPALFENMTPVEPPHDIPNYHLDVDLADHAIDRLRLLNSLAPDKPFFFYYVPGTAHAPHHAPKEWIDKFKGQFDQGWDKLREETFKREKELGIIPADALLTKRPDAIPAWDSLDDEHKKVFARMMEVFAGALAHCDYQINRFLDALEATGRMDNTLIIYIMGDNGGSSEGGEQGLLNEMTILNSVIEDFDDVKKGYDGLGGPMYYNHMPAAWSHAMSTPFQWTKLVASHFGGTRNAMAISWPKRIKKKGGLRPQFHHVIDVLPTVLEATGLPAPVSVDGVDQKPIEGVSMAYTFDDAEAPSRRITQYFEIFARRAIYHDGWVAATTPKAAPWIPVEPSKNPHTEYNWELYNINEDFSEAVDLAKGNPEKLQALKDLFLVEATKYNVLPINDSVLERFDVSNRPSLTAGRTTFTYYEGMIRMPEGSAPDLKNQSWEIEAKVKIPEDGAEGLIMTQGGRFNGLGLYFIKGKPVFMYNFLGLERTAVSAKEALSPGKHKVLVKFKYSGGGAGKPADIELHVDDKKEGSERIERTIPLRVSLDETLDIGEDTGTPVSEDYKVPFKFTGEIEKVIVSLK</sequence>
<accession>A0A5K7ZSP3</accession>
<dbReference type="RefSeq" id="WP_197910287.1">
    <property type="nucleotide sequence ID" value="NZ_AP021876.1"/>
</dbReference>
<gene>
    <name evidence="3" type="ORF">DSCO28_37970</name>
</gene>
<organism evidence="3 4">
    <name type="scientific">Desulfosarcina ovata subsp. sediminis</name>
    <dbReference type="NCBI Taxonomy" id="885957"/>
    <lineage>
        <taxon>Bacteria</taxon>
        <taxon>Pseudomonadati</taxon>
        <taxon>Thermodesulfobacteriota</taxon>
        <taxon>Desulfobacteria</taxon>
        <taxon>Desulfobacterales</taxon>
        <taxon>Desulfosarcinaceae</taxon>
        <taxon>Desulfosarcina</taxon>
    </lineage>
</organism>
<evidence type="ECO:0000313" key="3">
    <source>
        <dbReference type="EMBL" id="BBO83231.1"/>
    </source>
</evidence>
<dbReference type="Proteomes" id="UP000425960">
    <property type="component" value="Chromosome"/>
</dbReference>
<evidence type="ECO:0000313" key="4">
    <source>
        <dbReference type="Proteomes" id="UP000425960"/>
    </source>
</evidence>
<dbReference type="EMBL" id="AP021876">
    <property type="protein sequence ID" value="BBO83231.1"/>
    <property type="molecule type" value="Genomic_DNA"/>
</dbReference>
<dbReference type="PANTHER" id="PTHR42693">
    <property type="entry name" value="ARYLSULFATASE FAMILY MEMBER"/>
    <property type="match status" value="1"/>
</dbReference>